<evidence type="ECO:0000256" key="1">
    <source>
        <dbReference type="ARBA" id="ARBA00004533"/>
    </source>
</evidence>
<dbReference type="GO" id="GO:0005886">
    <property type="term" value="C:plasma membrane"/>
    <property type="evidence" value="ECO:0007669"/>
    <property type="project" value="UniProtKB-SubCell"/>
</dbReference>
<evidence type="ECO:0000313" key="8">
    <source>
        <dbReference type="Proteomes" id="UP000184501"/>
    </source>
</evidence>
<comment type="subcellular location">
    <subcellularLocation>
        <location evidence="1">Cell inner membrane</location>
    </subcellularLocation>
</comment>
<evidence type="ECO:0000313" key="7">
    <source>
        <dbReference type="EMBL" id="SHF68219.1"/>
    </source>
</evidence>
<protein>
    <submittedName>
        <fullName evidence="7">KDO2-lipid IV(A) lauroyltransferase</fullName>
    </submittedName>
</protein>
<dbReference type="PANTHER" id="PTHR30606:SF10">
    <property type="entry name" value="PHOSPHATIDYLINOSITOL MANNOSIDE ACYLTRANSFERASE"/>
    <property type="match status" value="1"/>
</dbReference>
<evidence type="ECO:0000256" key="5">
    <source>
        <dbReference type="ARBA" id="ARBA00023136"/>
    </source>
</evidence>
<keyword evidence="4 7" id="KW-0808">Transferase</keyword>
<gene>
    <name evidence="7" type="ORF">SAMN05444320_104525</name>
</gene>
<dbReference type="Pfam" id="PF03279">
    <property type="entry name" value="Lip_A_acyltrans"/>
    <property type="match status" value="1"/>
</dbReference>
<evidence type="ECO:0000256" key="4">
    <source>
        <dbReference type="ARBA" id="ARBA00022679"/>
    </source>
</evidence>
<keyword evidence="8" id="KW-1185">Reference proteome</keyword>
<dbReference type="PANTHER" id="PTHR30606">
    <property type="entry name" value="LIPID A BIOSYNTHESIS LAUROYL ACYLTRANSFERASE"/>
    <property type="match status" value="1"/>
</dbReference>
<keyword evidence="6" id="KW-0012">Acyltransferase</keyword>
<dbReference type="GO" id="GO:0016746">
    <property type="term" value="F:acyltransferase activity"/>
    <property type="evidence" value="ECO:0007669"/>
    <property type="project" value="UniProtKB-KW"/>
</dbReference>
<evidence type="ECO:0000256" key="6">
    <source>
        <dbReference type="ARBA" id="ARBA00023315"/>
    </source>
</evidence>
<dbReference type="CDD" id="cd07984">
    <property type="entry name" value="LPLAT_LABLAT-like"/>
    <property type="match status" value="1"/>
</dbReference>
<dbReference type="AlphaFoldDB" id="A0A1M5DMJ0"/>
<dbReference type="RefSeq" id="WP_073483614.1">
    <property type="nucleotide sequence ID" value="NZ_FQVN01000004.1"/>
</dbReference>
<dbReference type="OrthoDB" id="9803456at2"/>
<proteinExistence type="predicted"/>
<sequence>MDVRARMVEAAHAAGWQVAGALPEGLAQRIFQGAGALAARVGGRGVRQLRRNLARVRPTATADAMDELVAAAMRSYGRYWCEVFRLPSEDRSRLCEAVAARVVGREHLDVALARGAGAVLALPHMGNWDVAGVWLAARLGGFTTVVERLRPEAVYQRFVDHRRSWGFEVVPLTGGESAAVLAARRLRENRVVCLLADRDLAGDGVEVSFFGEPAHLPAGPARLAAATGAALIATAVSFTDDGGWTVTFSPPVPVCGRQDVVPATQALADTFSAAIAQRPQDWHMLQPVWDVDRVGETASAGTAPALR</sequence>
<dbReference type="NCBIfam" id="NF005919">
    <property type="entry name" value="PRK07920.1"/>
    <property type="match status" value="1"/>
</dbReference>
<dbReference type="STRING" id="2017.SAMN05444320_104525"/>
<keyword evidence="2" id="KW-1003">Cell membrane</keyword>
<evidence type="ECO:0000256" key="3">
    <source>
        <dbReference type="ARBA" id="ARBA00022519"/>
    </source>
</evidence>
<accession>A0A1M5DMJ0</accession>
<dbReference type="EMBL" id="FQVN01000004">
    <property type="protein sequence ID" value="SHF68219.1"/>
    <property type="molecule type" value="Genomic_DNA"/>
</dbReference>
<name>A0A1M5DMJ0_STRHI</name>
<dbReference type="GO" id="GO:0009247">
    <property type="term" value="P:glycolipid biosynthetic process"/>
    <property type="evidence" value="ECO:0007669"/>
    <property type="project" value="UniProtKB-ARBA"/>
</dbReference>
<reference evidence="7 8" key="1">
    <citation type="submission" date="2016-11" db="EMBL/GenBank/DDBJ databases">
        <authorList>
            <person name="Jaros S."/>
            <person name="Januszkiewicz K."/>
            <person name="Wedrychowicz H."/>
        </authorList>
    </citation>
    <scope>NUCLEOTIDE SEQUENCE [LARGE SCALE GENOMIC DNA]</scope>
    <source>
        <strain evidence="7 8">DSM 44523</strain>
    </source>
</reference>
<organism evidence="7 8">
    <name type="scientific">Streptoalloteichus hindustanus</name>
    <dbReference type="NCBI Taxonomy" id="2017"/>
    <lineage>
        <taxon>Bacteria</taxon>
        <taxon>Bacillati</taxon>
        <taxon>Actinomycetota</taxon>
        <taxon>Actinomycetes</taxon>
        <taxon>Pseudonocardiales</taxon>
        <taxon>Pseudonocardiaceae</taxon>
        <taxon>Streptoalloteichus</taxon>
    </lineage>
</organism>
<dbReference type="Proteomes" id="UP000184501">
    <property type="component" value="Unassembled WGS sequence"/>
</dbReference>
<keyword evidence="5" id="KW-0472">Membrane</keyword>
<dbReference type="InterPro" id="IPR004960">
    <property type="entry name" value="LipA_acyltrans"/>
</dbReference>
<evidence type="ECO:0000256" key="2">
    <source>
        <dbReference type="ARBA" id="ARBA00022475"/>
    </source>
</evidence>
<keyword evidence="3" id="KW-0997">Cell inner membrane</keyword>